<accession>A0A1I8AAG1</accession>
<dbReference type="WBParaSite" id="L893_g3580.t1">
    <property type="protein sequence ID" value="L893_g3580.t1"/>
    <property type="gene ID" value="L893_g3580"/>
</dbReference>
<name>A0A1I8AAG1_9BILA</name>
<keyword evidence="16" id="KW-1185">Reference proteome</keyword>
<dbReference type="Gene3D" id="3.40.50.10540">
    <property type="entry name" value="Crotonobetainyl-coa:carnitine coa-transferase, domain 1"/>
    <property type="match status" value="1"/>
</dbReference>
<dbReference type="Pfam" id="PF02515">
    <property type="entry name" value="CoA_transf_3"/>
    <property type="match status" value="1"/>
</dbReference>
<organism evidence="16 17">
    <name type="scientific">Steinernema glaseri</name>
    <dbReference type="NCBI Taxonomy" id="37863"/>
    <lineage>
        <taxon>Eukaryota</taxon>
        <taxon>Metazoa</taxon>
        <taxon>Ecdysozoa</taxon>
        <taxon>Nematoda</taxon>
        <taxon>Chromadorea</taxon>
        <taxon>Rhabditida</taxon>
        <taxon>Tylenchina</taxon>
        <taxon>Panagrolaimomorpha</taxon>
        <taxon>Strongyloidoidea</taxon>
        <taxon>Steinernematidae</taxon>
        <taxon>Steinernema</taxon>
    </lineage>
</organism>
<dbReference type="FunFam" id="3.40.50.720:FF:000084">
    <property type="entry name" value="Short-chain dehydrogenase reductase"/>
    <property type="match status" value="1"/>
</dbReference>
<dbReference type="SUPFAM" id="SSF51735">
    <property type="entry name" value="NAD(P)-binding Rossmann-fold domains"/>
    <property type="match status" value="1"/>
</dbReference>
<dbReference type="InterPro" id="IPR000073">
    <property type="entry name" value="AB_hydrolase_1"/>
</dbReference>
<dbReference type="EC" id="1.1.1.30" evidence="7"/>
<dbReference type="Pfam" id="PF12697">
    <property type="entry name" value="Abhydrolase_6"/>
    <property type="match status" value="1"/>
</dbReference>
<feature type="domain" description="AB hydrolase-1" evidence="15">
    <location>
        <begin position="108"/>
        <end position="340"/>
    </location>
</feature>
<evidence type="ECO:0000256" key="2">
    <source>
        <dbReference type="ARBA" id="ARBA00006484"/>
    </source>
</evidence>
<dbReference type="PANTHER" id="PTHR43477:SF1">
    <property type="entry name" value="DIHYDROANTICAPSIN 7-DEHYDROGENASE"/>
    <property type="match status" value="1"/>
</dbReference>
<evidence type="ECO:0000256" key="8">
    <source>
        <dbReference type="ARBA" id="ARBA00039194"/>
    </source>
</evidence>
<evidence type="ECO:0000256" key="10">
    <source>
        <dbReference type="ARBA" id="ARBA00042309"/>
    </source>
</evidence>
<dbReference type="InterPro" id="IPR023606">
    <property type="entry name" value="CoA-Trfase_III_dom_1_sf"/>
</dbReference>
<dbReference type="Proteomes" id="UP000095287">
    <property type="component" value="Unplaced"/>
</dbReference>
<evidence type="ECO:0000256" key="11">
    <source>
        <dbReference type="ARBA" id="ARBA00042565"/>
    </source>
</evidence>
<evidence type="ECO:0000256" key="9">
    <source>
        <dbReference type="ARBA" id="ARBA00041727"/>
    </source>
</evidence>
<evidence type="ECO:0000313" key="17">
    <source>
        <dbReference type="WBParaSite" id="L893_g3580.t1"/>
    </source>
</evidence>
<comment type="similarity">
    <text evidence="3">Belongs to the CoA-transferase III family.</text>
</comment>
<dbReference type="PANTHER" id="PTHR43477">
    <property type="entry name" value="DIHYDROANTICAPSIN 7-DEHYDROGENASE"/>
    <property type="match status" value="1"/>
</dbReference>
<dbReference type="PRINTS" id="PR00081">
    <property type="entry name" value="GDHRDH"/>
</dbReference>
<protein>
    <recommendedName>
        <fullName evidence="8">Dehydrogenase/reductase SDR family member 6</fullName>
        <ecNumber evidence="6">1.1.1.104</ecNumber>
        <ecNumber evidence="7">1.1.1.30</ecNumber>
    </recommendedName>
    <alternativeName>
        <fullName evidence="12">(R)-beta-hydroxybutyrate dehydrogenase</fullName>
    </alternativeName>
    <alternativeName>
        <fullName evidence="10">3-hydroxybutyrate dehydrogenase type 2</fullName>
    </alternativeName>
    <alternativeName>
        <fullName evidence="13">4-oxo-L-proline reductase</fullName>
    </alternativeName>
    <alternativeName>
        <fullName evidence="11">Oxidoreductase UCPA</fullName>
    </alternativeName>
    <alternativeName>
        <fullName evidence="9">Short chain dehydrogenase/reductase family 15C member 1</fullName>
    </alternativeName>
</protein>
<evidence type="ECO:0000256" key="7">
    <source>
        <dbReference type="ARBA" id="ARBA00038959"/>
    </source>
</evidence>
<evidence type="ECO:0000256" key="5">
    <source>
        <dbReference type="ARBA" id="ARBA00034698"/>
    </source>
</evidence>
<dbReference type="EC" id="1.1.1.104" evidence="6"/>
<reference evidence="17" key="1">
    <citation type="submission" date="2016-11" db="UniProtKB">
        <authorList>
            <consortium name="WormBaseParasite"/>
        </authorList>
    </citation>
    <scope>IDENTIFICATION</scope>
</reference>
<dbReference type="GO" id="GO:0016617">
    <property type="term" value="F:4-oxoproline reductase activity"/>
    <property type="evidence" value="ECO:0007669"/>
    <property type="project" value="UniProtKB-EC"/>
</dbReference>
<dbReference type="SUPFAM" id="SSF89796">
    <property type="entry name" value="CoA-transferase family III (CaiB/BaiF)"/>
    <property type="match status" value="1"/>
</dbReference>
<dbReference type="CDD" id="cd05233">
    <property type="entry name" value="SDR_c"/>
    <property type="match status" value="1"/>
</dbReference>
<dbReference type="InterPro" id="IPR003673">
    <property type="entry name" value="CoA-Trfase_fam_III"/>
</dbReference>
<comment type="pathway">
    <text evidence="5">Amino-acid metabolism.</text>
</comment>
<comment type="pathway">
    <text evidence="1">Siderophore biosynthesis.</text>
</comment>
<dbReference type="InterPro" id="IPR051122">
    <property type="entry name" value="SDR_DHRS6-like"/>
</dbReference>
<dbReference type="GO" id="GO:0003858">
    <property type="term" value="F:3-hydroxybutyrate dehydrogenase activity"/>
    <property type="evidence" value="ECO:0007669"/>
    <property type="project" value="UniProtKB-EC"/>
</dbReference>
<evidence type="ECO:0000256" key="3">
    <source>
        <dbReference type="ARBA" id="ARBA00008383"/>
    </source>
</evidence>
<dbReference type="Pfam" id="PF00106">
    <property type="entry name" value="adh_short"/>
    <property type="match status" value="1"/>
</dbReference>
<evidence type="ECO:0000256" key="6">
    <source>
        <dbReference type="ARBA" id="ARBA00038956"/>
    </source>
</evidence>
<dbReference type="SUPFAM" id="SSF53474">
    <property type="entry name" value="alpha/beta-Hydrolases"/>
    <property type="match status" value="1"/>
</dbReference>
<dbReference type="InterPro" id="IPR002347">
    <property type="entry name" value="SDR_fam"/>
</dbReference>
<comment type="similarity">
    <text evidence="2">Belongs to the short-chain dehydrogenases/reductases (SDR) family.</text>
</comment>
<dbReference type="InterPro" id="IPR020904">
    <property type="entry name" value="Sc_DH/Rdtase_CS"/>
</dbReference>
<dbReference type="PRINTS" id="PR00080">
    <property type="entry name" value="SDRFAMILY"/>
</dbReference>
<dbReference type="InterPro" id="IPR029058">
    <property type="entry name" value="AB_hydrolase_fold"/>
</dbReference>
<sequence length="595" mass="62536">MIVQALSGVMSLTGEEGRPAVRLGIPAGDTVAGLYAAIAINAALADRERTGKGRIVDVAMLDCQLAMLSYQSAYALIAGPSMTTPLARLPYPGSLLVAQKGTSGDECVIALHSIGVDAHSFDALFSHLAAVYPCLSYDLRGHGSAAALSQFDLDTLVDDAVKVVESCRFDKVHLLGHSIGGVIAALAAARLADCPSKKVQSLSIIASPPMGLAVFGERAQAMQHESRQTIVETTMQRWFGGLATSPELAQAIQYAEQQLSLVPVQTLLSSWQSLAQFSGYGELAAHLPATLLLTGSQDMSTPASAMQIILDALHKAGKTQTALHVIDGGGHMLPLTPPDTLMALLLAHFKASGRIVVVTGAAAGIGQAVCQHLLELGAIVGGIDRQPEGIPEGATALIADVTDQASLNRALAGFAQEQGRIDVLVNNAGVSFVGTIEDGSDEDWLRIFNINVLGYMRSTRACLPYLRQSKNAVIVNMSSCTAINGLPERALYSASKGAIQSMTLAMSADLIAEQIRVVGIAPATVDTPFMTELANRTSDPVAKRNEFHRRQPTGQMVQPEEVARLVAHVAHPGALSYTGTIINIDGGMATLRMPA</sequence>
<evidence type="ECO:0000256" key="1">
    <source>
        <dbReference type="ARBA" id="ARBA00004924"/>
    </source>
</evidence>
<dbReference type="Gene3D" id="3.40.50.720">
    <property type="entry name" value="NAD(P)-binding Rossmann-like Domain"/>
    <property type="match status" value="1"/>
</dbReference>
<evidence type="ECO:0000313" key="16">
    <source>
        <dbReference type="Proteomes" id="UP000095287"/>
    </source>
</evidence>
<dbReference type="PROSITE" id="PS00061">
    <property type="entry name" value="ADH_SHORT"/>
    <property type="match status" value="1"/>
</dbReference>
<comment type="catalytic activity">
    <reaction evidence="14">
        <text>(R)-3-hydroxybutanoate + NAD(+) = acetoacetate + NADH + H(+)</text>
        <dbReference type="Rhea" id="RHEA:20521"/>
        <dbReference type="ChEBI" id="CHEBI:10983"/>
        <dbReference type="ChEBI" id="CHEBI:13705"/>
        <dbReference type="ChEBI" id="CHEBI:15378"/>
        <dbReference type="ChEBI" id="CHEBI:57540"/>
        <dbReference type="ChEBI" id="CHEBI:57945"/>
        <dbReference type="EC" id="1.1.1.30"/>
    </reaction>
</comment>
<evidence type="ECO:0000256" key="14">
    <source>
        <dbReference type="ARBA" id="ARBA00049550"/>
    </source>
</evidence>
<evidence type="ECO:0000256" key="4">
    <source>
        <dbReference type="ARBA" id="ARBA00023002"/>
    </source>
</evidence>
<evidence type="ECO:0000259" key="15">
    <source>
        <dbReference type="Pfam" id="PF12697"/>
    </source>
</evidence>
<dbReference type="Gene3D" id="3.40.50.1820">
    <property type="entry name" value="alpha/beta hydrolase"/>
    <property type="match status" value="1"/>
</dbReference>
<proteinExistence type="inferred from homology"/>
<evidence type="ECO:0000256" key="13">
    <source>
        <dbReference type="ARBA" id="ARBA00043199"/>
    </source>
</evidence>
<dbReference type="AlphaFoldDB" id="A0A1I8AAG1"/>
<keyword evidence="4" id="KW-0560">Oxidoreductase</keyword>
<evidence type="ECO:0000256" key="12">
    <source>
        <dbReference type="ARBA" id="ARBA00043083"/>
    </source>
</evidence>
<dbReference type="InterPro" id="IPR036291">
    <property type="entry name" value="NAD(P)-bd_dom_sf"/>
</dbReference>